<evidence type="ECO:0000256" key="4">
    <source>
        <dbReference type="PROSITE-ProRule" id="PRU00335"/>
    </source>
</evidence>
<evidence type="ECO:0000259" key="6">
    <source>
        <dbReference type="PROSITE" id="PS50977"/>
    </source>
</evidence>
<dbReference type="RefSeq" id="WP_093171304.1">
    <property type="nucleotide sequence ID" value="NZ_FNCN01000013.1"/>
</dbReference>
<feature type="DNA-binding region" description="H-T-H motif" evidence="4">
    <location>
        <begin position="70"/>
        <end position="89"/>
    </location>
</feature>
<evidence type="ECO:0000256" key="2">
    <source>
        <dbReference type="ARBA" id="ARBA00023125"/>
    </source>
</evidence>
<dbReference type="SUPFAM" id="SSF46689">
    <property type="entry name" value="Homeodomain-like"/>
    <property type="match status" value="1"/>
</dbReference>
<keyword evidence="3" id="KW-0804">Transcription</keyword>
<evidence type="ECO:0000256" key="3">
    <source>
        <dbReference type="ARBA" id="ARBA00023163"/>
    </source>
</evidence>
<dbReference type="Proteomes" id="UP000198923">
    <property type="component" value="Unassembled WGS sequence"/>
</dbReference>
<keyword evidence="1" id="KW-0805">Transcription regulation</keyword>
<dbReference type="OrthoDB" id="3237195at2"/>
<dbReference type="Gene3D" id="1.10.357.10">
    <property type="entry name" value="Tetracycline Repressor, domain 2"/>
    <property type="match status" value="1"/>
</dbReference>
<dbReference type="InterPro" id="IPR036271">
    <property type="entry name" value="Tet_transcr_reg_TetR-rel_C_sf"/>
</dbReference>
<organism evidence="7 8">
    <name type="scientific">Sinosporangium album</name>
    <dbReference type="NCBI Taxonomy" id="504805"/>
    <lineage>
        <taxon>Bacteria</taxon>
        <taxon>Bacillati</taxon>
        <taxon>Actinomycetota</taxon>
        <taxon>Actinomycetes</taxon>
        <taxon>Streptosporangiales</taxon>
        <taxon>Streptosporangiaceae</taxon>
        <taxon>Sinosporangium</taxon>
    </lineage>
</organism>
<feature type="region of interest" description="Disordered" evidence="5">
    <location>
        <begin position="1"/>
        <end position="23"/>
    </location>
</feature>
<dbReference type="SUPFAM" id="SSF48498">
    <property type="entry name" value="Tetracyclin repressor-like, C-terminal domain"/>
    <property type="match status" value="1"/>
</dbReference>
<dbReference type="Pfam" id="PF00440">
    <property type="entry name" value="TetR_N"/>
    <property type="match status" value="1"/>
</dbReference>
<sequence length="240" mass="27168">MSTSASEYDVQPHESETFQQGDHPTGWQLIADLLPAPDAKRPNRRGRETRERLVRAAALCFSDYGYTRTRISDIVYRAGTAQGNFYRHFSSLDEVFLAALRPALEELVGATADTVPGPDEQQTLINQHVRYLQAYARNRHLLRVMREAAAASNNEGFGVLWLRLRGAFVERTHRWLRRLHAQGQIGHTDFALLAEALGSLTEQMAYIHIGIPAVSPRPERIRELATVIGEVWFRSLPPVR</sequence>
<feature type="domain" description="HTH tetR-type" evidence="6">
    <location>
        <begin position="47"/>
        <end position="107"/>
    </location>
</feature>
<accession>A0A1G8B968</accession>
<evidence type="ECO:0000313" key="7">
    <source>
        <dbReference type="EMBL" id="SDH29140.1"/>
    </source>
</evidence>
<gene>
    <name evidence="7" type="ORF">SAMN05421505_113187</name>
</gene>
<dbReference type="AlphaFoldDB" id="A0A1G8B968"/>
<protein>
    <submittedName>
        <fullName evidence="7">DNA-binding transcriptional regulator, AcrR family</fullName>
    </submittedName>
</protein>
<dbReference type="PROSITE" id="PS50977">
    <property type="entry name" value="HTH_TETR_2"/>
    <property type="match status" value="1"/>
</dbReference>
<dbReference type="PANTHER" id="PTHR30055">
    <property type="entry name" value="HTH-TYPE TRANSCRIPTIONAL REGULATOR RUTR"/>
    <property type="match status" value="1"/>
</dbReference>
<evidence type="ECO:0000313" key="8">
    <source>
        <dbReference type="Proteomes" id="UP000198923"/>
    </source>
</evidence>
<dbReference type="PANTHER" id="PTHR30055:SF234">
    <property type="entry name" value="HTH-TYPE TRANSCRIPTIONAL REGULATOR BETI"/>
    <property type="match status" value="1"/>
</dbReference>
<keyword evidence="8" id="KW-1185">Reference proteome</keyword>
<dbReference type="STRING" id="504805.SAMN05421505_113187"/>
<evidence type="ECO:0000256" key="1">
    <source>
        <dbReference type="ARBA" id="ARBA00023015"/>
    </source>
</evidence>
<dbReference type="InterPro" id="IPR009057">
    <property type="entry name" value="Homeodomain-like_sf"/>
</dbReference>
<dbReference type="Gene3D" id="1.10.10.60">
    <property type="entry name" value="Homeodomain-like"/>
    <property type="match status" value="1"/>
</dbReference>
<dbReference type="GO" id="GO:0003700">
    <property type="term" value="F:DNA-binding transcription factor activity"/>
    <property type="evidence" value="ECO:0007669"/>
    <property type="project" value="TreeGrafter"/>
</dbReference>
<proteinExistence type="predicted"/>
<evidence type="ECO:0000256" key="5">
    <source>
        <dbReference type="SAM" id="MobiDB-lite"/>
    </source>
</evidence>
<dbReference type="GO" id="GO:0000976">
    <property type="term" value="F:transcription cis-regulatory region binding"/>
    <property type="evidence" value="ECO:0007669"/>
    <property type="project" value="TreeGrafter"/>
</dbReference>
<name>A0A1G8B968_9ACTN</name>
<dbReference type="EMBL" id="FNCN01000013">
    <property type="protein sequence ID" value="SDH29140.1"/>
    <property type="molecule type" value="Genomic_DNA"/>
</dbReference>
<dbReference type="PRINTS" id="PR00455">
    <property type="entry name" value="HTHTETR"/>
</dbReference>
<dbReference type="InterPro" id="IPR050109">
    <property type="entry name" value="HTH-type_TetR-like_transc_reg"/>
</dbReference>
<keyword evidence="2 4" id="KW-0238">DNA-binding</keyword>
<dbReference type="InterPro" id="IPR001647">
    <property type="entry name" value="HTH_TetR"/>
</dbReference>
<reference evidence="7 8" key="1">
    <citation type="submission" date="2016-10" db="EMBL/GenBank/DDBJ databases">
        <authorList>
            <person name="de Groot N.N."/>
        </authorList>
    </citation>
    <scope>NUCLEOTIDE SEQUENCE [LARGE SCALE GENOMIC DNA]</scope>
    <source>
        <strain evidence="7 8">CPCC 201354</strain>
    </source>
</reference>